<feature type="chain" id="PRO_5003276198" evidence="1">
    <location>
        <begin position="35"/>
        <end position="83"/>
    </location>
</feature>
<reference evidence="2" key="1">
    <citation type="journal article" date="2011" name="Plant Physiol.">
        <title>Comprehensive sequence analysis of 24,783 barley full-length cDNAs derived from 12 clone libraries.</title>
        <authorList>
            <person name="Matsumoto T."/>
            <person name="Tanaka T."/>
            <person name="Sakai H."/>
            <person name="Amano N."/>
            <person name="Kanamori H."/>
            <person name="Kurita K."/>
            <person name="Kikuta A."/>
            <person name="Kamiya K."/>
            <person name="Yamamoto M."/>
            <person name="Ikawa H."/>
            <person name="Fujii N."/>
            <person name="Hori K."/>
            <person name="Itoh T."/>
            <person name="Sato K."/>
        </authorList>
    </citation>
    <scope>NUCLEOTIDE SEQUENCE</scope>
</reference>
<protein>
    <submittedName>
        <fullName evidence="2">Predicted protein</fullName>
    </submittedName>
</protein>
<feature type="signal peptide" evidence="1">
    <location>
        <begin position="1"/>
        <end position="34"/>
    </location>
</feature>
<proteinExistence type="evidence at transcript level"/>
<dbReference type="EMBL" id="AK372755">
    <property type="protein sequence ID" value="BAK03952.1"/>
    <property type="molecule type" value="mRNA"/>
</dbReference>
<name>F2E9D0_HORVV</name>
<organism evidence="2">
    <name type="scientific">Hordeum vulgare subsp. vulgare</name>
    <name type="common">Domesticated barley</name>
    <dbReference type="NCBI Taxonomy" id="112509"/>
    <lineage>
        <taxon>Eukaryota</taxon>
        <taxon>Viridiplantae</taxon>
        <taxon>Streptophyta</taxon>
        <taxon>Embryophyta</taxon>
        <taxon>Tracheophyta</taxon>
        <taxon>Spermatophyta</taxon>
        <taxon>Magnoliopsida</taxon>
        <taxon>Liliopsida</taxon>
        <taxon>Poales</taxon>
        <taxon>Poaceae</taxon>
        <taxon>BOP clade</taxon>
        <taxon>Pooideae</taxon>
        <taxon>Triticodae</taxon>
        <taxon>Triticeae</taxon>
        <taxon>Hordeinae</taxon>
        <taxon>Hordeum</taxon>
    </lineage>
</organism>
<sequence>MALVNPNNNTWRSMAIAFLVLVMVSACTLPSCHAAPGDRYCTFLPPDLPCDDLYCIELCSRRERGSVHYTFCTHPWQCCCFTY</sequence>
<evidence type="ECO:0000256" key="1">
    <source>
        <dbReference type="SAM" id="SignalP"/>
    </source>
</evidence>
<accession>F2E9D0</accession>
<dbReference type="AlphaFoldDB" id="F2E9D0"/>
<evidence type="ECO:0000313" key="2">
    <source>
        <dbReference type="EMBL" id="BAK03952.1"/>
    </source>
</evidence>
<keyword evidence="1" id="KW-0732">Signal</keyword>